<sequence length="181" mass="19939">MMKDRHEAQWQTNYLAHWVFTHRLFQVMLDTSKALPLGSVRIVNLNSSGHLSVPKHGINFENPTLKDASSMAHYGPNKLANVLHTKSLHATYGPVSPSARNNDGEIWASCISPGLVETNLADGVSRSGFTMTSVASVLRMVSLFWSADKGSYNNLFCVASKDMKAEQSVEYLEIFGHSGEP</sequence>
<keyword evidence="2" id="KW-0521">NADP</keyword>
<reference evidence="4" key="1">
    <citation type="submission" date="2021-05" db="EMBL/GenBank/DDBJ databases">
        <authorList>
            <person name="Stam R."/>
        </authorList>
    </citation>
    <scope>NUCLEOTIDE SEQUENCE</scope>
    <source>
        <strain evidence="4">CS162</strain>
    </source>
</reference>
<dbReference type="InterPro" id="IPR036291">
    <property type="entry name" value="NAD(P)-bd_dom_sf"/>
</dbReference>
<dbReference type="SUPFAM" id="SSF51735">
    <property type="entry name" value="NAD(P)-binding Rossmann-fold domains"/>
    <property type="match status" value="1"/>
</dbReference>
<evidence type="ECO:0000313" key="5">
    <source>
        <dbReference type="Proteomes" id="UP000676310"/>
    </source>
</evidence>
<comment type="similarity">
    <text evidence="1">Belongs to the short-chain dehydrogenases/reductases (SDR) family.</text>
</comment>
<dbReference type="Proteomes" id="UP000676310">
    <property type="component" value="Unassembled WGS sequence"/>
</dbReference>
<evidence type="ECO:0000313" key="4">
    <source>
        <dbReference type="EMBL" id="CAG5184701.1"/>
    </source>
</evidence>
<evidence type="ECO:0000256" key="3">
    <source>
        <dbReference type="ARBA" id="ARBA00023002"/>
    </source>
</evidence>
<dbReference type="OrthoDB" id="191139at2759"/>
<evidence type="ECO:0000256" key="2">
    <source>
        <dbReference type="ARBA" id="ARBA00022857"/>
    </source>
</evidence>
<dbReference type="EMBL" id="CAJRGZ010000030">
    <property type="protein sequence ID" value="CAG5184701.1"/>
    <property type="molecule type" value="Genomic_DNA"/>
</dbReference>
<dbReference type="PANTHER" id="PTHR24320">
    <property type="entry name" value="RETINOL DEHYDROGENASE"/>
    <property type="match status" value="1"/>
</dbReference>
<accession>A0A8J2IBE4</accession>
<dbReference type="GeneID" id="67011267"/>
<evidence type="ECO:0000256" key="1">
    <source>
        <dbReference type="ARBA" id="ARBA00006484"/>
    </source>
</evidence>
<dbReference type="Gene3D" id="3.40.50.720">
    <property type="entry name" value="NAD(P)-binding Rossmann-like Domain"/>
    <property type="match status" value="1"/>
</dbReference>
<dbReference type="GO" id="GO:0016491">
    <property type="term" value="F:oxidoreductase activity"/>
    <property type="evidence" value="ECO:0007669"/>
    <property type="project" value="UniProtKB-KW"/>
</dbReference>
<proteinExistence type="inferred from homology"/>
<comment type="caution">
    <text evidence="4">The sequence shown here is derived from an EMBL/GenBank/DDBJ whole genome shotgun (WGS) entry which is preliminary data.</text>
</comment>
<gene>
    <name evidence="4" type="ORF">ALTATR162_LOCUS11039</name>
</gene>
<name>A0A8J2IBE4_9PLEO</name>
<dbReference type="RefSeq" id="XP_043174615.1">
    <property type="nucleotide sequence ID" value="XM_043318680.1"/>
</dbReference>
<keyword evidence="3" id="KW-0560">Oxidoreductase</keyword>
<protein>
    <submittedName>
        <fullName evidence="4">Uncharacterized protein</fullName>
    </submittedName>
</protein>
<keyword evidence="5" id="KW-1185">Reference proteome</keyword>
<dbReference type="PANTHER" id="PTHR24320:SF282">
    <property type="entry name" value="WW DOMAIN-CONTAINING OXIDOREDUCTASE"/>
    <property type="match status" value="1"/>
</dbReference>
<dbReference type="AlphaFoldDB" id="A0A8J2IBE4"/>
<organism evidence="4 5">
    <name type="scientific">Alternaria atra</name>
    <dbReference type="NCBI Taxonomy" id="119953"/>
    <lineage>
        <taxon>Eukaryota</taxon>
        <taxon>Fungi</taxon>
        <taxon>Dikarya</taxon>
        <taxon>Ascomycota</taxon>
        <taxon>Pezizomycotina</taxon>
        <taxon>Dothideomycetes</taxon>
        <taxon>Pleosporomycetidae</taxon>
        <taxon>Pleosporales</taxon>
        <taxon>Pleosporineae</taxon>
        <taxon>Pleosporaceae</taxon>
        <taxon>Alternaria</taxon>
        <taxon>Alternaria sect. Ulocladioides</taxon>
    </lineage>
</organism>